<dbReference type="Proteomes" id="UP000739538">
    <property type="component" value="Unassembled WGS sequence"/>
</dbReference>
<evidence type="ECO:0000313" key="2">
    <source>
        <dbReference type="EMBL" id="MCA9758542.1"/>
    </source>
</evidence>
<dbReference type="EMBL" id="JAGQHS010000183">
    <property type="protein sequence ID" value="MCA9758542.1"/>
    <property type="molecule type" value="Genomic_DNA"/>
</dbReference>
<evidence type="ECO:0000313" key="3">
    <source>
        <dbReference type="Proteomes" id="UP000739538"/>
    </source>
</evidence>
<dbReference type="CDD" id="cd00229">
    <property type="entry name" value="SGNH_hydrolase"/>
    <property type="match status" value="1"/>
</dbReference>
<keyword evidence="1" id="KW-1133">Transmembrane helix</keyword>
<sequence length="379" mass="42055">MAPDAETKERGDIARLARILKLILGQLLLLVLVLIAVVFAGEWYARKKFPDLAYVAERQQRPEDLFVQFDARYGWANRPGADTRFRRRDFDTHVEINERGFRGPVFAPPDSVFSVAVLGDSYVFGHGVEENETFSALLREKWPFAAVGNFGVIGYSTDQELLLLDDVVLPSEPDVVLLCLYRNDILDNGQPTAWGIYQKPYFKREANGELKLWDAVEPSVPLSMRIRREIQRRFVLYDVLAFRLAGLRAESHGEDPAAASGESGPSESERLTADLIDTMASKCEARGVRFLLVVLPGLSDTAFLANVPPPGIGSQLDLAPAFEEYERLHPDSALGFTYDSHWNPRGHRLVADTIAAKVEVLGWLPGSGPPSSAPSTSSK</sequence>
<accession>A0A956SFA7</accession>
<organism evidence="2 3">
    <name type="scientific">Eiseniibacteriota bacterium</name>
    <dbReference type="NCBI Taxonomy" id="2212470"/>
    <lineage>
        <taxon>Bacteria</taxon>
        <taxon>Candidatus Eiseniibacteriota</taxon>
    </lineage>
</organism>
<dbReference type="SUPFAM" id="SSF52266">
    <property type="entry name" value="SGNH hydrolase"/>
    <property type="match status" value="1"/>
</dbReference>
<protein>
    <submittedName>
        <fullName evidence="2">SGNH/GDSL hydrolase family protein</fullName>
    </submittedName>
</protein>
<reference evidence="2" key="1">
    <citation type="submission" date="2020-04" db="EMBL/GenBank/DDBJ databases">
        <authorList>
            <person name="Zhang T."/>
        </authorList>
    </citation>
    <scope>NUCLEOTIDE SEQUENCE</scope>
    <source>
        <strain evidence="2">HKST-UBA02</strain>
    </source>
</reference>
<dbReference type="AlphaFoldDB" id="A0A956SFA7"/>
<dbReference type="Gene3D" id="3.40.50.1110">
    <property type="entry name" value="SGNH hydrolase"/>
    <property type="match status" value="1"/>
</dbReference>
<comment type="caution">
    <text evidence="2">The sequence shown here is derived from an EMBL/GenBank/DDBJ whole genome shotgun (WGS) entry which is preliminary data.</text>
</comment>
<keyword evidence="2" id="KW-0378">Hydrolase</keyword>
<name>A0A956SFA7_UNCEI</name>
<keyword evidence="1" id="KW-0812">Transmembrane</keyword>
<dbReference type="GO" id="GO:0016787">
    <property type="term" value="F:hydrolase activity"/>
    <property type="evidence" value="ECO:0007669"/>
    <property type="project" value="UniProtKB-KW"/>
</dbReference>
<proteinExistence type="predicted"/>
<dbReference type="InterPro" id="IPR036514">
    <property type="entry name" value="SGNH_hydro_sf"/>
</dbReference>
<evidence type="ECO:0000256" key="1">
    <source>
        <dbReference type="SAM" id="Phobius"/>
    </source>
</evidence>
<reference evidence="2" key="2">
    <citation type="journal article" date="2021" name="Microbiome">
        <title>Successional dynamics and alternative stable states in a saline activated sludge microbial community over 9 years.</title>
        <authorList>
            <person name="Wang Y."/>
            <person name="Ye J."/>
            <person name="Ju F."/>
            <person name="Liu L."/>
            <person name="Boyd J.A."/>
            <person name="Deng Y."/>
            <person name="Parks D.H."/>
            <person name="Jiang X."/>
            <person name="Yin X."/>
            <person name="Woodcroft B.J."/>
            <person name="Tyson G.W."/>
            <person name="Hugenholtz P."/>
            <person name="Polz M.F."/>
            <person name="Zhang T."/>
        </authorList>
    </citation>
    <scope>NUCLEOTIDE SEQUENCE</scope>
    <source>
        <strain evidence="2">HKST-UBA02</strain>
    </source>
</reference>
<gene>
    <name evidence="2" type="ORF">KDA27_22285</name>
</gene>
<feature type="transmembrane region" description="Helical" evidence="1">
    <location>
        <begin position="20"/>
        <end position="45"/>
    </location>
</feature>
<keyword evidence="1" id="KW-0472">Membrane</keyword>